<organism evidence="1 2">
    <name type="scientific">Lentinus brumalis</name>
    <dbReference type="NCBI Taxonomy" id="2498619"/>
    <lineage>
        <taxon>Eukaryota</taxon>
        <taxon>Fungi</taxon>
        <taxon>Dikarya</taxon>
        <taxon>Basidiomycota</taxon>
        <taxon>Agaricomycotina</taxon>
        <taxon>Agaricomycetes</taxon>
        <taxon>Polyporales</taxon>
        <taxon>Polyporaceae</taxon>
        <taxon>Lentinus</taxon>
    </lineage>
</organism>
<evidence type="ECO:0000313" key="1">
    <source>
        <dbReference type="EMBL" id="RDX46064.1"/>
    </source>
</evidence>
<reference evidence="1 2" key="1">
    <citation type="journal article" date="2018" name="Biotechnol. Biofuels">
        <title>Integrative visual omics of the white-rot fungus Polyporus brumalis exposes the biotechnological potential of its oxidative enzymes for delignifying raw plant biomass.</title>
        <authorList>
            <person name="Miyauchi S."/>
            <person name="Rancon A."/>
            <person name="Drula E."/>
            <person name="Hage H."/>
            <person name="Chaduli D."/>
            <person name="Favel A."/>
            <person name="Grisel S."/>
            <person name="Henrissat B."/>
            <person name="Herpoel-Gimbert I."/>
            <person name="Ruiz-Duenas F.J."/>
            <person name="Chevret D."/>
            <person name="Hainaut M."/>
            <person name="Lin J."/>
            <person name="Wang M."/>
            <person name="Pangilinan J."/>
            <person name="Lipzen A."/>
            <person name="Lesage-Meessen L."/>
            <person name="Navarro D."/>
            <person name="Riley R."/>
            <person name="Grigoriev I.V."/>
            <person name="Zhou S."/>
            <person name="Raouche S."/>
            <person name="Rosso M.N."/>
        </authorList>
    </citation>
    <scope>NUCLEOTIDE SEQUENCE [LARGE SCALE GENOMIC DNA]</scope>
    <source>
        <strain evidence="1 2">BRFM 1820</strain>
    </source>
</reference>
<evidence type="ECO:0000313" key="2">
    <source>
        <dbReference type="Proteomes" id="UP000256964"/>
    </source>
</evidence>
<sequence length="154" mass="17064">MLNDSHDVSVPVSSCPIHAPLNTQWTSIDLRSCIVIAYSYSVNHTAHICVVEIPEADDLRSTMFTPPYDCQYEQCTETHPSLCHANLGCSYVGSLTYICMHRSPFTIERGEPRSARPGEDDGGECNRLQIQNLLDGCVCGYVVPGPPTLRKITY</sequence>
<dbReference type="AlphaFoldDB" id="A0A371D0J6"/>
<accession>A0A371D0J6</accession>
<dbReference type="EMBL" id="KZ857431">
    <property type="protein sequence ID" value="RDX46064.1"/>
    <property type="molecule type" value="Genomic_DNA"/>
</dbReference>
<dbReference type="Proteomes" id="UP000256964">
    <property type="component" value="Unassembled WGS sequence"/>
</dbReference>
<gene>
    <name evidence="1" type="ORF">OH76DRAFT_909264</name>
</gene>
<name>A0A371D0J6_9APHY</name>
<proteinExistence type="predicted"/>
<keyword evidence="2" id="KW-1185">Reference proteome</keyword>
<protein>
    <submittedName>
        <fullName evidence="1">Uncharacterized protein</fullName>
    </submittedName>
</protein>